<gene>
    <name evidence="1" type="ORF">C8F04DRAFT_1189497</name>
</gene>
<keyword evidence="2" id="KW-1185">Reference proteome</keyword>
<evidence type="ECO:0000313" key="2">
    <source>
        <dbReference type="Proteomes" id="UP001218188"/>
    </source>
</evidence>
<dbReference type="Proteomes" id="UP001218188">
    <property type="component" value="Unassembled WGS sequence"/>
</dbReference>
<reference evidence="1" key="1">
    <citation type="submission" date="2023-03" db="EMBL/GenBank/DDBJ databases">
        <title>Massive genome expansion in bonnet fungi (Mycena s.s.) driven by repeated elements and novel gene families across ecological guilds.</title>
        <authorList>
            <consortium name="Lawrence Berkeley National Laboratory"/>
            <person name="Harder C.B."/>
            <person name="Miyauchi S."/>
            <person name="Viragh M."/>
            <person name="Kuo A."/>
            <person name="Thoen E."/>
            <person name="Andreopoulos B."/>
            <person name="Lu D."/>
            <person name="Skrede I."/>
            <person name="Drula E."/>
            <person name="Henrissat B."/>
            <person name="Morin E."/>
            <person name="Kohler A."/>
            <person name="Barry K."/>
            <person name="LaButti K."/>
            <person name="Morin E."/>
            <person name="Salamov A."/>
            <person name="Lipzen A."/>
            <person name="Mereny Z."/>
            <person name="Hegedus B."/>
            <person name="Baldrian P."/>
            <person name="Stursova M."/>
            <person name="Weitz H."/>
            <person name="Taylor A."/>
            <person name="Grigoriev I.V."/>
            <person name="Nagy L.G."/>
            <person name="Martin F."/>
            <person name="Kauserud H."/>
        </authorList>
    </citation>
    <scope>NUCLEOTIDE SEQUENCE</scope>
    <source>
        <strain evidence="1">CBHHK200</strain>
    </source>
</reference>
<sequence>MDFHAIRSEGVNGLPGSESAGIIAFIRERLVDLGEDSHLAAADNPDDVKAQRNLEKEDIDETNTFESLPAAKFKYRELSEPGYILDKIPLLDMDLGSSGSRRAILTKSTYITEYIDRQIKKFYQLIPMAQNDGALHHFTQPWSVNETREGIPVRV</sequence>
<name>A0AAD6WXZ9_9AGAR</name>
<organism evidence="1 2">
    <name type="scientific">Mycena alexandri</name>
    <dbReference type="NCBI Taxonomy" id="1745969"/>
    <lineage>
        <taxon>Eukaryota</taxon>
        <taxon>Fungi</taxon>
        <taxon>Dikarya</taxon>
        <taxon>Basidiomycota</taxon>
        <taxon>Agaricomycotina</taxon>
        <taxon>Agaricomycetes</taxon>
        <taxon>Agaricomycetidae</taxon>
        <taxon>Agaricales</taxon>
        <taxon>Marasmiineae</taxon>
        <taxon>Mycenaceae</taxon>
        <taxon>Mycena</taxon>
    </lineage>
</organism>
<dbReference type="AlphaFoldDB" id="A0AAD6WXZ9"/>
<dbReference type="EMBL" id="JARJCM010000123">
    <property type="protein sequence ID" value="KAJ7027531.1"/>
    <property type="molecule type" value="Genomic_DNA"/>
</dbReference>
<accession>A0AAD6WXZ9</accession>
<proteinExistence type="predicted"/>
<protein>
    <submittedName>
        <fullName evidence="1">Uncharacterized protein</fullName>
    </submittedName>
</protein>
<comment type="caution">
    <text evidence="1">The sequence shown here is derived from an EMBL/GenBank/DDBJ whole genome shotgun (WGS) entry which is preliminary data.</text>
</comment>
<evidence type="ECO:0000313" key="1">
    <source>
        <dbReference type="EMBL" id="KAJ7027531.1"/>
    </source>
</evidence>